<evidence type="ECO:0000313" key="3">
    <source>
        <dbReference type="Proteomes" id="UP000322244"/>
    </source>
</evidence>
<accession>A0A5A7SBZ3</accession>
<evidence type="ECO:0000313" key="2">
    <source>
        <dbReference type="EMBL" id="KAA0023660.1"/>
    </source>
</evidence>
<dbReference type="InterPro" id="IPR049449">
    <property type="entry name" value="TesB_ACOT8-like_N"/>
</dbReference>
<dbReference type="OrthoDB" id="4968093at2"/>
<dbReference type="AlphaFoldDB" id="A0A5A7SBZ3"/>
<dbReference type="Pfam" id="PF13622">
    <property type="entry name" value="4HBT_3"/>
    <property type="match status" value="1"/>
</dbReference>
<keyword evidence="3" id="KW-1185">Reference proteome</keyword>
<dbReference type="Proteomes" id="UP000322244">
    <property type="component" value="Unassembled WGS sequence"/>
</dbReference>
<name>A0A5A7SBZ3_9NOCA</name>
<evidence type="ECO:0000259" key="1">
    <source>
        <dbReference type="Pfam" id="PF13622"/>
    </source>
</evidence>
<gene>
    <name evidence="2" type="ORF">FOY51_07220</name>
</gene>
<dbReference type="EMBL" id="VLNY01000003">
    <property type="protein sequence ID" value="KAA0023660.1"/>
    <property type="molecule type" value="Genomic_DNA"/>
</dbReference>
<reference evidence="2 3" key="1">
    <citation type="submission" date="2019-07" db="EMBL/GenBank/DDBJ databases">
        <title>Rhodococcus cavernicolus sp. nov., isolated from a cave.</title>
        <authorList>
            <person name="Lee S.D."/>
        </authorList>
    </citation>
    <scope>NUCLEOTIDE SEQUENCE [LARGE SCALE GENOMIC DNA]</scope>
    <source>
        <strain evidence="2 3">C1-24</strain>
    </source>
</reference>
<proteinExistence type="predicted"/>
<dbReference type="Gene3D" id="2.40.160.210">
    <property type="entry name" value="Acyl-CoA thioesterase, double hotdog domain"/>
    <property type="match status" value="1"/>
</dbReference>
<protein>
    <submittedName>
        <fullName evidence="2">Thioesterase family protein</fullName>
    </submittedName>
</protein>
<sequence length="235" mass="24969">MITGPATCGIVARELENAFGTADFVPARLTVDLFRAGMMSETTVTTTSVRDGRRIKVADASVLQGGVEIARATLVLLRTSEEPPGEVWVPDDRPIPPNAEPSTEPGFWWGSDDHPDGWTQSMRAQHNAGRKRMWGRQIGVVSGEEPSQFVRCAMAAESTSLMSNWGTLGVGFINADMTMALARLPIGPDIGLEADNHISTAGVAVGSATLFDRHGSFGSCVITAVANPQAQVTFG</sequence>
<comment type="caution">
    <text evidence="2">The sequence shown here is derived from an EMBL/GenBank/DDBJ whole genome shotgun (WGS) entry which is preliminary data.</text>
</comment>
<organism evidence="2 3">
    <name type="scientific">Antrihabitans cavernicola</name>
    <dbReference type="NCBI Taxonomy" id="2495913"/>
    <lineage>
        <taxon>Bacteria</taxon>
        <taxon>Bacillati</taxon>
        <taxon>Actinomycetota</taxon>
        <taxon>Actinomycetes</taxon>
        <taxon>Mycobacteriales</taxon>
        <taxon>Nocardiaceae</taxon>
        <taxon>Antrihabitans</taxon>
    </lineage>
</organism>
<feature type="domain" description="Acyl-CoA thioesterase-like N-terminal HotDog" evidence="1">
    <location>
        <begin position="6"/>
        <end position="75"/>
    </location>
</feature>
<dbReference type="InterPro" id="IPR042171">
    <property type="entry name" value="Acyl-CoA_hotdog"/>
</dbReference>